<keyword evidence="5" id="KW-1185">Reference proteome</keyword>
<organism evidence="4 5">
    <name type="scientific">Aliishimia ponticola</name>
    <dbReference type="NCBI Taxonomy" id="2499833"/>
    <lineage>
        <taxon>Bacteria</taxon>
        <taxon>Pseudomonadati</taxon>
        <taxon>Pseudomonadota</taxon>
        <taxon>Alphaproteobacteria</taxon>
        <taxon>Rhodobacterales</taxon>
        <taxon>Paracoccaceae</taxon>
        <taxon>Aliishimia</taxon>
    </lineage>
</organism>
<keyword evidence="1 4" id="KW-0808">Transferase</keyword>
<dbReference type="SUPFAM" id="SSF55729">
    <property type="entry name" value="Acyl-CoA N-acyltransferases (Nat)"/>
    <property type="match status" value="1"/>
</dbReference>
<dbReference type="RefSeq" id="WP_136464145.1">
    <property type="nucleotide sequence ID" value="NZ_SRKY01000004.1"/>
</dbReference>
<dbReference type="Pfam" id="PF00583">
    <property type="entry name" value="Acetyltransf_1"/>
    <property type="match status" value="1"/>
</dbReference>
<evidence type="ECO:0000313" key="4">
    <source>
        <dbReference type="EMBL" id="THH35412.1"/>
    </source>
</evidence>
<dbReference type="GO" id="GO:0016747">
    <property type="term" value="F:acyltransferase activity, transferring groups other than amino-acyl groups"/>
    <property type="evidence" value="ECO:0007669"/>
    <property type="project" value="InterPro"/>
</dbReference>
<feature type="domain" description="N-acetyltransferase" evidence="3">
    <location>
        <begin position="38"/>
        <end position="190"/>
    </location>
</feature>
<evidence type="ECO:0000256" key="1">
    <source>
        <dbReference type="ARBA" id="ARBA00022679"/>
    </source>
</evidence>
<gene>
    <name evidence="4" type="ORF">E4Z66_16500</name>
</gene>
<name>A0A4S4N887_9RHOB</name>
<keyword evidence="2" id="KW-0012">Acyltransferase</keyword>
<accession>A0A4S4N887</accession>
<dbReference type="OrthoDB" id="275336at2"/>
<proteinExistence type="predicted"/>
<reference evidence="4 5" key="1">
    <citation type="submission" date="2019-04" db="EMBL/GenBank/DDBJ databases">
        <title>Shimia ponticola sp. nov., isolated from seawater.</title>
        <authorList>
            <person name="Kim Y.-O."/>
            <person name="Yoon J.-H."/>
        </authorList>
    </citation>
    <scope>NUCLEOTIDE SEQUENCE [LARGE SCALE GENOMIC DNA]</scope>
    <source>
        <strain evidence="4 5">MYP11</strain>
    </source>
</reference>
<evidence type="ECO:0000313" key="5">
    <source>
        <dbReference type="Proteomes" id="UP000306602"/>
    </source>
</evidence>
<dbReference type="Gene3D" id="3.40.630.30">
    <property type="match status" value="1"/>
</dbReference>
<protein>
    <submittedName>
        <fullName evidence="4">GNAT family N-acetyltransferase</fullName>
    </submittedName>
</protein>
<evidence type="ECO:0000259" key="3">
    <source>
        <dbReference type="PROSITE" id="PS51186"/>
    </source>
</evidence>
<dbReference type="PANTHER" id="PTHR43800:SF1">
    <property type="entry name" value="PEPTIDYL-LYSINE N-ACETYLTRANSFERASE YJAB"/>
    <property type="match status" value="1"/>
</dbReference>
<dbReference type="InterPro" id="IPR000182">
    <property type="entry name" value="GNAT_dom"/>
</dbReference>
<comment type="caution">
    <text evidence="4">The sequence shown here is derived from an EMBL/GenBank/DDBJ whole genome shotgun (WGS) entry which is preliminary data.</text>
</comment>
<dbReference type="CDD" id="cd04301">
    <property type="entry name" value="NAT_SF"/>
    <property type="match status" value="1"/>
</dbReference>
<dbReference type="PANTHER" id="PTHR43800">
    <property type="entry name" value="PEPTIDYL-LYSINE N-ACETYLTRANSFERASE YJAB"/>
    <property type="match status" value="1"/>
</dbReference>
<evidence type="ECO:0000256" key="2">
    <source>
        <dbReference type="ARBA" id="ARBA00023315"/>
    </source>
</evidence>
<dbReference type="Proteomes" id="UP000306602">
    <property type="component" value="Unassembled WGS sequence"/>
</dbReference>
<dbReference type="InterPro" id="IPR016181">
    <property type="entry name" value="Acyl_CoA_acyltransferase"/>
</dbReference>
<dbReference type="PROSITE" id="PS51186">
    <property type="entry name" value="GNAT"/>
    <property type="match status" value="1"/>
</dbReference>
<dbReference type="EMBL" id="SRKY01000004">
    <property type="protein sequence ID" value="THH35412.1"/>
    <property type="molecule type" value="Genomic_DNA"/>
</dbReference>
<dbReference type="AlphaFoldDB" id="A0A4S4N887"/>
<sequence>MLSDGYHDVPDGYLAMVVTYLEMTEPAPLRGVPLPEGCAFVPLARDVDVYRDVFRRVGQEWLWFGHLLLDDATLSAHLNSPEIELWTLEKDGTPEALLGLKFEESGACELEYFGLTAKLIGSGAGAYLMDRAIEMAWSRDITRFKLHTCTLDSPQAMAFYKRSGFTPYRRAIEVAEDPRTLGIYPQSAAPGMPIIKPGQRG</sequence>